<evidence type="ECO:0000313" key="3">
    <source>
        <dbReference type="EMBL" id="MDV6262721.1"/>
    </source>
</evidence>
<dbReference type="EMBL" id="JAWLJX010000004">
    <property type="protein sequence ID" value="MDV6262721.1"/>
    <property type="molecule type" value="Genomic_DNA"/>
</dbReference>
<proteinExistence type="predicted"/>
<dbReference type="RefSeq" id="WP_317565043.1">
    <property type="nucleotide sequence ID" value="NZ_JAWLJX010000004.1"/>
</dbReference>
<name>A0ABU4BF41_9NOCA</name>
<dbReference type="PANTHER" id="PTHR48081:SF8">
    <property type="entry name" value="ALPHA_BETA HYDROLASE FOLD-3 DOMAIN-CONTAINING PROTEIN-RELATED"/>
    <property type="match status" value="1"/>
</dbReference>
<evidence type="ECO:0000256" key="1">
    <source>
        <dbReference type="ARBA" id="ARBA00022801"/>
    </source>
</evidence>
<dbReference type="PANTHER" id="PTHR48081">
    <property type="entry name" value="AB HYDROLASE SUPERFAMILY PROTEIN C4A8.06C"/>
    <property type="match status" value="1"/>
</dbReference>
<keyword evidence="4" id="KW-1185">Reference proteome</keyword>
<sequence length="308" mass="33063">MALDDATAAFLAQAAEGGGKALHEMTPTEARLMNDTFIGLYGPGPDMDNVENVTVTGADGHDIDVRVLTPSSEPRGVLVYFHGGGWVVGNPDQFDTLARKIAVETDCVVVLPDYRLAPEHVYPAAADDAWDVLQWSASRFGTGLPLMVGGDSSGGNLAAVVAQRSVRENGPKVALQVLVYPVTDHDFDSASYADASNQLMLDRTAMMWFWDLYTPEAEARTNWDVSPLRGDVTDVAPAVILLAEHDVLRDEGQKYADKLSAAGIPVSLRVFDGQMHGFFQFVNILPGAQDGISYVGDAVRAHLDTVSA</sequence>
<dbReference type="Gene3D" id="3.40.50.1820">
    <property type="entry name" value="alpha/beta hydrolase"/>
    <property type="match status" value="1"/>
</dbReference>
<dbReference type="InterPro" id="IPR029058">
    <property type="entry name" value="AB_hydrolase_fold"/>
</dbReference>
<keyword evidence="1 3" id="KW-0378">Hydrolase</keyword>
<evidence type="ECO:0000259" key="2">
    <source>
        <dbReference type="Pfam" id="PF07859"/>
    </source>
</evidence>
<dbReference type="Proteomes" id="UP001185755">
    <property type="component" value="Unassembled WGS sequence"/>
</dbReference>
<dbReference type="Pfam" id="PF07859">
    <property type="entry name" value="Abhydrolase_3"/>
    <property type="match status" value="1"/>
</dbReference>
<protein>
    <submittedName>
        <fullName evidence="3">Alpha/beta hydrolase</fullName>
    </submittedName>
</protein>
<dbReference type="GO" id="GO:0016787">
    <property type="term" value="F:hydrolase activity"/>
    <property type="evidence" value="ECO:0007669"/>
    <property type="project" value="UniProtKB-KW"/>
</dbReference>
<dbReference type="SUPFAM" id="SSF53474">
    <property type="entry name" value="alpha/beta-Hydrolases"/>
    <property type="match status" value="1"/>
</dbReference>
<accession>A0ABU4BF41</accession>
<dbReference type="InterPro" id="IPR050300">
    <property type="entry name" value="GDXG_lipolytic_enzyme"/>
</dbReference>
<feature type="domain" description="Alpha/beta hydrolase fold-3" evidence="2">
    <location>
        <begin position="78"/>
        <end position="279"/>
    </location>
</feature>
<dbReference type="InterPro" id="IPR013094">
    <property type="entry name" value="AB_hydrolase_3"/>
</dbReference>
<organism evidence="3 4">
    <name type="scientific">Rhodococcoides yunnanense</name>
    <dbReference type="NCBI Taxonomy" id="278209"/>
    <lineage>
        <taxon>Bacteria</taxon>
        <taxon>Bacillati</taxon>
        <taxon>Actinomycetota</taxon>
        <taxon>Actinomycetes</taxon>
        <taxon>Mycobacteriales</taxon>
        <taxon>Nocardiaceae</taxon>
        <taxon>Rhodococcoides</taxon>
    </lineage>
</organism>
<gene>
    <name evidence="3" type="ORF">R3P96_15390</name>
</gene>
<comment type="caution">
    <text evidence="3">The sequence shown here is derived from an EMBL/GenBank/DDBJ whole genome shotgun (WGS) entry which is preliminary data.</text>
</comment>
<reference evidence="3 4" key="1">
    <citation type="submission" date="2023-10" db="EMBL/GenBank/DDBJ databases">
        <title>Development of a sustainable strategy for remediation of hydrocarbon-contaminated territories based on the waste exchange concept.</title>
        <authorList>
            <person name="Krivoruchko A."/>
        </authorList>
    </citation>
    <scope>NUCLEOTIDE SEQUENCE [LARGE SCALE GENOMIC DNA]</scope>
    <source>
        <strain evidence="3 4">IEGM 1323</strain>
    </source>
</reference>
<evidence type="ECO:0000313" key="4">
    <source>
        <dbReference type="Proteomes" id="UP001185755"/>
    </source>
</evidence>